<dbReference type="InterPro" id="IPR001007">
    <property type="entry name" value="VWF_dom"/>
</dbReference>
<dbReference type="PANTHER" id="PTHR46439">
    <property type="entry name" value="CYSTEINE-RICH MOTOR NEURON 1 PROTEIN"/>
    <property type="match status" value="1"/>
</dbReference>
<dbReference type="AlphaFoldDB" id="A0A7R8UI15"/>
<keyword evidence="1" id="KW-0812">Transmembrane</keyword>
<dbReference type="InterPro" id="IPR052624">
    <property type="entry name" value="CRIM1"/>
</dbReference>
<keyword evidence="5" id="KW-1185">Reference proteome</keyword>
<dbReference type="PROSITE" id="PS01208">
    <property type="entry name" value="VWFC_1"/>
    <property type="match status" value="1"/>
</dbReference>
<reference evidence="4 5" key="1">
    <citation type="submission" date="2020-11" db="EMBL/GenBank/DDBJ databases">
        <authorList>
            <person name="Wallbank WR R."/>
            <person name="Pardo Diaz C."/>
            <person name="Kozak K."/>
            <person name="Martin S."/>
            <person name="Jiggins C."/>
            <person name="Moest M."/>
            <person name="Warren A I."/>
            <person name="Generalovic N T."/>
            <person name="Byers J.R.P. K."/>
            <person name="Montejo-Kovacevich G."/>
            <person name="Yen C E."/>
        </authorList>
    </citation>
    <scope>NUCLEOTIDE SEQUENCE [LARGE SCALE GENOMIC DNA]</scope>
</reference>
<evidence type="ECO:0000313" key="5">
    <source>
        <dbReference type="Proteomes" id="UP000594454"/>
    </source>
</evidence>
<evidence type="ECO:0000259" key="3">
    <source>
        <dbReference type="PROSITE" id="PS50184"/>
    </source>
</evidence>
<name>A0A7R8UI15_HERIL</name>
<dbReference type="Proteomes" id="UP000594454">
    <property type="component" value="Chromosome 2"/>
</dbReference>
<organism evidence="4 5">
    <name type="scientific">Hermetia illucens</name>
    <name type="common">Black soldier fly</name>
    <dbReference type="NCBI Taxonomy" id="343691"/>
    <lineage>
        <taxon>Eukaryota</taxon>
        <taxon>Metazoa</taxon>
        <taxon>Ecdysozoa</taxon>
        <taxon>Arthropoda</taxon>
        <taxon>Hexapoda</taxon>
        <taxon>Insecta</taxon>
        <taxon>Pterygota</taxon>
        <taxon>Neoptera</taxon>
        <taxon>Endopterygota</taxon>
        <taxon>Diptera</taxon>
        <taxon>Brachycera</taxon>
        <taxon>Stratiomyomorpha</taxon>
        <taxon>Stratiomyidae</taxon>
        <taxon>Hermetiinae</taxon>
        <taxon>Hermetia</taxon>
    </lineage>
</organism>
<feature type="signal peptide" evidence="2">
    <location>
        <begin position="1"/>
        <end position="26"/>
    </location>
</feature>
<accession>A0A7R8UI15</accession>
<keyword evidence="2" id="KW-0732">Signal</keyword>
<dbReference type="GO" id="GO:0005886">
    <property type="term" value="C:plasma membrane"/>
    <property type="evidence" value="ECO:0007669"/>
    <property type="project" value="TreeGrafter"/>
</dbReference>
<feature type="domain" description="VWFC" evidence="3">
    <location>
        <begin position="232"/>
        <end position="291"/>
    </location>
</feature>
<keyword evidence="1" id="KW-1133">Transmembrane helix</keyword>
<keyword evidence="1" id="KW-0472">Membrane</keyword>
<dbReference type="OMA" id="CEYHECK"/>
<gene>
    <name evidence="4" type="ORF">HERILL_LOCUS4282</name>
</gene>
<dbReference type="EMBL" id="LR899010">
    <property type="protein sequence ID" value="CAD7081161.1"/>
    <property type="molecule type" value="Genomic_DNA"/>
</dbReference>
<dbReference type="Gene3D" id="6.20.200.20">
    <property type="match status" value="1"/>
</dbReference>
<dbReference type="Pfam" id="PF23334">
    <property type="entry name" value="VWC2L_2nd"/>
    <property type="match status" value="1"/>
</dbReference>
<dbReference type="InParanoid" id="A0A7R8UI15"/>
<dbReference type="SUPFAM" id="SSF57603">
    <property type="entry name" value="FnI-like domain"/>
    <property type="match status" value="1"/>
</dbReference>
<dbReference type="SMART" id="SM00214">
    <property type="entry name" value="VWC"/>
    <property type="match status" value="1"/>
</dbReference>
<sequence>MARSGGNIMQLGAITMWLIFITLTFGISIGTDLPDCKEVQCPLVETIKCPPDSNARIIQPHLVVANGSETSNVNNSSQTNLRRRRDLAAQAVNITTDTPTTDGVPTVQPTTEDAAATHGLDVATNSVDLPLISQDVPERNLTEQCCPTAECVCNEICHIPSCFNASLVLIETKPRSNIPGECCAEYTCGFEPNCAQVINTNGSWLIDCQVCECVAGQRICHRSCDEIRPGPANCLSQTLKRSFSNGESWKEDECTTCECVSGEKKCLTSFCKALNCPNKVKLTGECCPMCVDVEPVPEVVSTSSPTTPLPTITEGVSPVVPPCANQDERIVHVVESKNENCILYAIIAFLALIAMIFIGLYYHERSKQRSYRPVPVFDSNFNKIKSNISS</sequence>
<dbReference type="PROSITE" id="PS50184">
    <property type="entry name" value="VWFC_2"/>
    <property type="match status" value="1"/>
</dbReference>
<evidence type="ECO:0000313" key="4">
    <source>
        <dbReference type="EMBL" id="CAD7081161.1"/>
    </source>
</evidence>
<evidence type="ECO:0000256" key="1">
    <source>
        <dbReference type="SAM" id="Phobius"/>
    </source>
</evidence>
<dbReference type="OrthoDB" id="5976811at2759"/>
<dbReference type="PANTHER" id="PTHR46439:SF1">
    <property type="entry name" value="CYSTEINE-RICH MOTOR NEURON 1 PROTEIN"/>
    <property type="match status" value="1"/>
</dbReference>
<feature type="chain" id="PRO_5030739242" description="VWFC domain-containing protein" evidence="2">
    <location>
        <begin position="27"/>
        <end position="390"/>
    </location>
</feature>
<feature type="transmembrane region" description="Helical" evidence="1">
    <location>
        <begin position="342"/>
        <end position="362"/>
    </location>
</feature>
<protein>
    <recommendedName>
        <fullName evidence="3">VWFC domain-containing protein</fullName>
    </recommendedName>
</protein>
<evidence type="ECO:0000256" key="2">
    <source>
        <dbReference type="SAM" id="SignalP"/>
    </source>
</evidence>
<proteinExistence type="predicted"/>